<dbReference type="EMBL" id="CAUOFW020001205">
    <property type="protein sequence ID" value="CAK9142207.1"/>
    <property type="molecule type" value="Genomic_DNA"/>
</dbReference>
<dbReference type="AlphaFoldDB" id="A0ABC8RBQ1"/>
<proteinExistence type="predicted"/>
<evidence type="ECO:0000313" key="1">
    <source>
        <dbReference type="EMBL" id="CAK9142207.1"/>
    </source>
</evidence>
<protein>
    <submittedName>
        <fullName evidence="1">Uncharacterized protein</fullName>
    </submittedName>
</protein>
<evidence type="ECO:0000313" key="2">
    <source>
        <dbReference type="Proteomes" id="UP001642360"/>
    </source>
</evidence>
<reference evidence="1 2" key="1">
    <citation type="submission" date="2024-02" db="EMBL/GenBank/DDBJ databases">
        <authorList>
            <person name="Vignale AGUSTIN F."/>
            <person name="Sosa J E."/>
            <person name="Modenutti C."/>
        </authorList>
    </citation>
    <scope>NUCLEOTIDE SEQUENCE [LARGE SCALE GENOMIC DNA]</scope>
</reference>
<accession>A0ABC8RBQ1</accession>
<sequence length="108" mass="12040">MHSKKVAISIEMYLNFLNRGRHQGFLLLIGRKLKSSLHSKVQPKKGLQKQSKATSNLIILGGEDKVDLSTQSQGTSLSICPKAKVIREHKGNICVIEPKKTQETSSNW</sequence>
<comment type="caution">
    <text evidence="1">The sequence shown here is derived from an EMBL/GenBank/DDBJ whole genome shotgun (WGS) entry which is preliminary data.</text>
</comment>
<keyword evidence="2" id="KW-1185">Reference proteome</keyword>
<name>A0ABC8RBQ1_9AQUA</name>
<gene>
    <name evidence="1" type="ORF">ILEXP_LOCUS9861</name>
</gene>
<dbReference type="Proteomes" id="UP001642360">
    <property type="component" value="Unassembled WGS sequence"/>
</dbReference>
<organism evidence="1 2">
    <name type="scientific">Ilex paraguariensis</name>
    <name type="common">yerba mate</name>
    <dbReference type="NCBI Taxonomy" id="185542"/>
    <lineage>
        <taxon>Eukaryota</taxon>
        <taxon>Viridiplantae</taxon>
        <taxon>Streptophyta</taxon>
        <taxon>Embryophyta</taxon>
        <taxon>Tracheophyta</taxon>
        <taxon>Spermatophyta</taxon>
        <taxon>Magnoliopsida</taxon>
        <taxon>eudicotyledons</taxon>
        <taxon>Gunneridae</taxon>
        <taxon>Pentapetalae</taxon>
        <taxon>asterids</taxon>
        <taxon>campanulids</taxon>
        <taxon>Aquifoliales</taxon>
        <taxon>Aquifoliaceae</taxon>
        <taxon>Ilex</taxon>
    </lineage>
</organism>